<evidence type="ECO:0000256" key="2">
    <source>
        <dbReference type="SAM" id="Phobius"/>
    </source>
</evidence>
<feature type="transmembrane region" description="Helical" evidence="2">
    <location>
        <begin position="12"/>
        <end position="34"/>
    </location>
</feature>
<dbReference type="CDD" id="cd02440">
    <property type="entry name" value="AdoMet_MTases"/>
    <property type="match status" value="1"/>
</dbReference>
<proteinExistence type="predicted"/>
<dbReference type="PANTHER" id="PTHR45277:SF1">
    <property type="entry name" value="EXPRESSED PROTEIN"/>
    <property type="match status" value="1"/>
</dbReference>
<dbReference type="GO" id="GO:0043770">
    <property type="term" value="F:demethylmenaquinone methyltransferase activity"/>
    <property type="evidence" value="ECO:0007669"/>
    <property type="project" value="UniProtKB-EC"/>
</dbReference>
<dbReference type="SUPFAM" id="SSF53335">
    <property type="entry name" value="S-adenosyl-L-methionine-dependent methyltransferases"/>
    <property type="match status" value="1"/>
</dbReference>
<evidence type="ECO:0000259" key="3">
    <source>
        <dbReference type="Pfam" id="PF08241"/>
    </source>
</evidence>
<dbReference type="RefSeq" id="WP_153533153.1">
    <property type="nucleotide sequence ID" value="NZ_WEGH01000002.1"/>
</dbReference>
<accession>A0A7K0BV54</accession>
<keyword evidence="4" id="KW-0830">Ubiquinone</keyword>
<dbReference type="Gene3D" id="3.40.50.150">
    <property type="entry name" value="Vaccinia Virus protein VP39"/>
    <property type="match status" value="1"/>
</dbReference>
<feature type="transmembrane region" description="Helical" evidence="2">
    <location>
        <begin position="40"/>
        <end position="64"/>
    </location>
</feature>
<dbReference type="Pfam" id="PF08241">
    <property type="entry name" value="Methyltransf_11"/>
    <property type="match status" value="1"/>
</dbReference>
<name>A0A7K0BV54_9ACTN</name>
<gene>
    <name evidence="4" type="primary">ubiE_3</name>
    <name evidence="4" type="ORF">ACRB68_30900</name>
</gene>
<keyword evidence="4" id="KW-0808">Transferase</keyword>
<evidence type="ECO:0000256" key="1">
    <source>
        <dbReference type="SAM" id="MobiDB-lite"/>
    </source>
</evidence>
<dbReference type="InterPro" id="IPR013216">
    <property type="entry name" value="Methyltransf_11"/>
</dbReference>
<evidence type="ECO:0000313" key="5">
    <source>
        <dbReference type="Proteomes" id="UP000487268"/>
    </source>
</evidence>
<keyword evidence="5" id="KW-1185">Reference proteome</keyword>
<dbReference type="EC" id="2.1.1.163" evidence="4"/>
<keyword evidence="2" id="KW-1133">Transmembrane helix</keyword>
<keyword evidence="4" id="KW-0489">Methyltransferase</keyword>
<feature type="domain" description="Methyltransferase type 11" evidence="3">
    <location>
        <begin position="89"/>
        <end position="197"/>
    </location>
</feature>
<dbReference type="GO" id="GO:0008757">
    <property type="term" value="F:S-adenosylmethionine-dependent methyltransferase activity"/>
    <property type="evidence" value="ECO:0007669"/>
    <property type="project" value="InterPro"/>
</dbReference>
<keyword evidence="2" id="KW-0472">Membrane</keyword>
<dbReference type="PANTHER" id="PTHR45277">
    <property type="entry name" value="EXPRESSED PROTEIN"/>
    <property type="match status" value="1"/>
</dbReference>
<evidence type="ECO:0000313" key="4">
    <source>
        <dbReference type="EMBL" id="MQY05027.1"/>
    </source>
</evidence>
<reference evidence="4 5" key="1">
    <citation type="submission" date="2019-10" db="EMBL/GenBank/DDBJ databases">
        <title>Actinomadura rubteroloni sp. nov. and Actinomadura macrotermitis sp. nov., isolated from the gut of fungus growing-termite Macrotermes natalensis.</title>
        <authorList>
            <person name="Benndorf R."/>
            <person name="Martin K."/>
            <person name="Kuefner M."/>
            <person name="De Beer W."/>
            <person name="Kaster A.-K."/>
            <person name="Vollmers J."/>
            <person name="Poulsen M."/>
            <person name="Beemelmanns C."/>
        </authorList>
    </citation>
    <scope>NUCLEOTIDE SEQUENCE [LARGE SCALE GENOMIC DNA]</scope>
    <source>
        <strain evidence="4 5">RB68</strain>
    </source>
</reference>
<organism evidence="4 5">
    <name type="scientific">Actinomadura macrotermitis</name>
    <dbReference type="NCBI Taxonomy" id="2585200"/>
    <lineage>
        <taxon>Bacteria</taxon>
        <taxon>Bacillati</taxon>
        <taxon>Actinomycetota</taxon>
        <taxon>Actinomycetes</taxon>
        <taxon>Streptosporangiales</taxon>
        <taxon>Thermomonosporaceae</taxon>
        <taxon>Actinomadura</taxon>
    </lineage>
</organism>
<dbReference type="OrthoDB" id="9797252at2"/>
<sequence length="263" mass="28507">MTRARYGVDSPFIVIAHYAVGTTALAGGAVWLAMAGGVVWRVLAVLLVLFAVVTLAECTGIVISGRYGKRRLWRGLIEDLALRGDEQILDVGTGSGQQLAAVARHLTSGGHATGVDIWRAWDHSGNSRERALANMRAEGVADRTTLTHGDMRDLPFSDGRFDIVISTLVVHNLPDPADRATALREMVRVLRPGGRLMLVDFWRTHTYLEPLRAAGCLDVEVSGLRYLPFPHVRVLTARRAPVLDGAPPAAPARHSERNAADPS</sequence>
<dbReference type="Proteomes" id="UP000487268">
    <property type="component" value="Unassembled WGS sequence"/>
</dbReference>
<protein>
    <submittedName>
        <fullName evidence="4">Ubiquinone/menaquinone biosynthesis C-methyltransferase UbiE</fullName>
        <ecNumber evidence="4">2.1.1.163</ecNumber>
    </submittedName>
</protein>
<dbReference type="InterPro" id="IPR029063">
    <property type="entry name" value="SAM-dependent_MTases_sf"/>
</dbReference>
<dbReference type="EMBL" id="WEGH01000002">
    <property type="protein sequence ID" value="MQY05027.1"/>
    <property type="molecule type" value="Genomic_DNA"/>
</dbReference>
<dbReference type="GO" id="GO:0032259">
    <property type="term" value="P:methylation"/>
    <property type="evidence" value="ECO:0007669"/>
    <property type="project" value="UniProtKB-KW"/>
</dbReference>
<comment type="caution">
    <text evidence="4">The sequence shown here is derived from an EMBL/GenBank/DDBJ whole genome shotgun (WGS) entry which is preliminary data.</text>
</comment>
<dbReference type="AlphaFoldDB" id="A0A7K0BV54"/>
<feature type="compositionally biased region" description="Basic and acidic residues" evidence="1">
    <location>
        <begin position="253"/>
        <end position="263"/>
    </location>
</feature>
<feature type="region of interest" description="Disordered" evidence="1">
    <location>
        <begin position="243"/>
        <end position="263"/>
    </location>
</feature>
<keyword evidence="2" id="KW-0812">Transmembrane</keyword>